<dbReference type="Gene3D" id="3.90.79.40">
    <property type="entry name" value="EvaA sugar 2,3-dehydratase subunit"/>
    <property type="match status" value="2"/>
</dbReference>
<comment type="caution">
    <text evidence="2">The sequence shown here is derived from an EMBL/GenBank/DDBJ whole genome shotgun (WGS) entry which is preliminary data.</text>
</comment>
<name>A0A8J3S2H3_PLARO</name>
<dbReference type="RefSeq" id="WP_189241961.1">
    <property type="nucleotide sequence ID" value="NZ_BMQP01000006.1"/>
</dbReference>
<dbReference type="Proteomes" id="UP000655044">
    <property type="component" value="Unassembled WGS sequence"/>
</dbReference>
<accession>A0A8J3S2H3</accession>
<evidence type="ECO:0000313" key="2">
    <source>
        <dbReference type="EMBL" id="GIH84627.1"/>
    </source>
</evidence>
<dbReference type="AlphaFoldDB" id="A0A8J3S2H3"/>
<keyword evidence="3" id="KW-1185">Reference proteome</keyword>
<dbReference type="EMBL" id="BOOI01000025">
    <property type="protein sequence ID" value="GIH84627.1"/>
    <property type="molecule type" value="Genomic_DNA"/>
</dbReference>
<dbReference type="InterPro" id="IPR038153">
    <property type="entry name" value="EvaA-like_sf"/>
</dbReference>
<feature type="domain" description="dTDP-4-dehydro-6-deoxy-alpha-D-glucopyranose 2,3-dehydratase" evidence="1">
    <location>
        <begin position="236"/>
        <end position="436"/>
    </location>
</feature>
<dbReference type="InterPro" id="IPR005212">
    <property type="entry name" value="EvaA-like"/>
</dbReference>
<organism evidence="2 3">
    <name type="scientific">Planobispora rosea</name>
    <dbReference type="NCBI Taxonomy" id="35762"/>
    <lineage>
        <taxon>Bacteria</taxon>
        <taxon>Bacillati</taxon>
        <taxon>Actinomycetota</taxon>
        <taxon>Actinomycetes</taxon>
        <taxon>Streptosporangiales</taxon>
        <taxon>Streptosporangiaceae</taxon>
        <taxon>Planobispora</taxon>
    </lineage>
</organism>
<gene>
    <name evidence="2" type="ORF">Pro02_30350</name>
</gene>
<protein>
    <submittedName>
        <fullName evidence="2">NDP-hexose 2,3-dehydratase</fullName>
    </submittedName>
</protein>
<dbReference type="GO" id="GO:0016829">
    <property type="term" value="F:lyase activity"/>
    <property type="evidence" value="ECO:0007669"/>
    <property type="project" value="InterPro"/>
</dbReference>
<dbReference type="Pfam" id="PF03559">
    <property type="entry name" value="Hexose_dehydrat"/>
    <property type="match status" value="2"/>
</dbReference>
<reference evidence="2" key="1">
    <citation type="submission" date="2021-01" db="EMBL/GenBank/DDBJ databases">
        <title>Whole genome shotgun sequence of Planobispora rosea NBRC 15558.</title>
        <authorList>
            <person name="Komaki H."/>
            <person name="Tamura T."/>
        </authorList>
    </citation>
    <scope>NUCLEOTIDE SEQUENCE</scope>
    <source>
        <strain evidence="2">NBRC 15558</strain>
    </source>
</reference>
<proteinExistence type="predicted"/>
<sequence length="455" mass="51198">MSTTLTWLEEFAAHSSMDVSVVGLDELPGWERDPATGNIRHHSGKFFTVEGLEVSRPEAPVSGWTQPIINQPEVGILGILSKRFDGVPHYLMQAKIEPGNRRGLQLSPTVQATRSNYTRVHQGRPVPYLDYFRDTSRHRVLTDVRQSEQGAWFYRKRNRNMVVEVAEEVELLDGFRWLTLAELHELLAVEDLVNMDARTVLSCLPYGLQDGEDDDFHRALARSFDPRLPGVHTMGDVLTWITDRRSVTDVVAERIPLNSVRGWELADGRVSHETGCFFDVIGVNVEARGREVQGWAQPMIKPIGEGVVAFLVAPIDGVLHVLMHARTEPGYADVVELAPTVQCTPENYWHLPPTARPAYLDQVLGADPAAIRYDTILSEEGGRFHHALNRYVVIEVDAGFTGPHPEYRWLTVHQLGELMRHSYYMNVQARSLMACLHSLTTTRLTTASRALLGSR</sequence>
<feature type="domain" description="dTDP-4-dehydro-6-deoxy-alpha-D-glucopyranose 2,3-dehydratase" evidence="1">
    <location>
        <begin position="3"/>
        <end position="204"/>
    </location>
</feature>
<evidence type="ECO:0000313" key="3">
    <source>
        <dbReference type="Proteomes" id="UP000655044"/>
    </source>
</evidence>
<evidence type="ECO:0000259" key="1">
    <source>
        <dbReference type="Pfam" id="PF03559"/>
    </source>
</evidence>